<accession>A0AAD8LI03</accession>
<feature type="region of interest" description="Disordered" evidence="1">
    <location>
        <begin position="40"/>
        <end position="61"/>
    </location>
</feature>
<dbReference type="EMBL" id="JAUHHV010000001">
    <property type="protein sequence ID" value="KAK1441159.1"/>
    <property type="molecule type" value="Genomic_DNA"/>
</dbReference>
<reference evidence="2" key="1">
    <citation type="journal article" date="2023" name="bioRxiv">
        <title>Improved chromosome-level genome assembly for marigold (Tagetes erecta).</title>
        <authorList>
            <person name="Jiang F."/>
            <person name="Yuan L."/>
            <person name="Wang S."/>
            <person name="Wang H."/>
            <person name="Xu D."/>
            <person name="Wang A."/>
            <person name="Fan W."/>
        </authorList>
    </citation>
    <scope>NUCLEOTIDE SEQUENCE</scope>
    <source>
        <strain evidence="2">WSJ</strain>
        <tissue evidence="2">Leaf</tissue>
    </source>
</reference>
<name>A0AAD8LI03_TARER</name>
<evidence type="ECO:0000313" key="3">
    <source>
        <dbReference type="Proteomes" id="UP001229421"/>
    </source>
</evidence>
<dbReference type="Proteomes" id="UP001229421">
    <property type="component" value="Unassembled WGS sequence"/>
</dbReference>
<sequence length="180" mass="19066">MAIRLTVSFSGYVAQNLASAPAKSKTCRFFHDVFTRPRSYHNPDIDPGPGHRPTPSPASKRSVSTYATIAGEFLGVDCFSNSKPSPLVVGLISLVKSTATGGGCSGGGGVFGISLLKASSVIPFLNGSKWLPCNEINSSEVDKGATKMMNNDQSVTVESVKRCDVEGEESLVKEKEEMGF</sequence>
<dbReference type="AlphaFoldDB" id="A0AAD8LI03"/>
<proteinExistence type="predicted"/>
<gene>
    <name evidence="2" type="ORF">QVD17_06998</name>
</gene>
<evidence type="ECO:0000313" key="2">
    <source>
        <dbReference type="EMBL" id="KAK1441159.1"/>
    </source>
</evidence>
<evidence type="ECO:0000256" key="1">
    <source>
        <dbReference type="SAM" id="MobiDB-lite"/>
    </source>
</evidence>
<organism evidence="2 3">
    <name type="scientific">Tagetes erecta</name>
    <name type="common">African marigold</name>
    <dbReference type="NCBI Taxonomy" id="13708"/>
    <lineage>
        <taxon>Eukaryota</taxon>
        <taxon>Viridiplantae</taxon>
        <taxon>Streptophyta</taxon>
        <taxon>Embryophyta</taxon>
        <taxon>Tracheophyta</taxon>
        <taxon>Spermatophyta</taxon>
        <taxon>Magnoliopsida</taxon>
        <taxon>eudicotyledons</taxon>
        <taxon>Gunneridae</taxon>
        <taxon>Pentapetalae</taxon>
        <taxon>asterids</taxon>
        <taxon>campanulids</taxon>
        <taxon>Asterales</taxon>
        <taxon>Asteraceae</taxon>
        <taxon>Asteroideae</taxon>
        <taxon>Heliantheae alliance</taxon>
        <taxon>Tageteae</taxon>
        <taxon>Tagetes</taxon>
    </lineage>
</organism>
<keyword evidence="3" id="KW-1185">Reference proteome</keyword>
<comment type="caution">
    <text evidence="2">The sequence shown here is derived from an EMBL/GenBank/DDBJ whole genome shotgun (WGS) entry which is preliminary data.</text>
</comment>
<protein>
    <submittedName>
        <fullName evidence="2">Uncharacterized protein</fullName>
    </submittedName>
</protein>